<evidence type="ECO:0000256" key="2">
    <source>
        <dbReference type="ARBA" id="ARBA00005645"/>
    </source>
</evidence>
<reference evidence="13" key="1">
    <citation type="journal article" date="2019" name="Nat. Commun.">
        <title>The genome of broomcorn millet.</title>
        <authorList>
            <person name="Zou C."/>
            <person name="Miki D."/>
            <person name="Li D."/>
            <person name="Tang Q."/>
            <person name="Xiao L."/>
            <person name="Rajput S."/>
            <person name="Deng P."/>
            <person name="Jia W."/>
            <person name="Huang R."/>
            <person name="Zhang M."/>
            <person name="Sun Y."/>
            <person name="Hu J."/>
            <person name="Fu X."/>
            <person name="Schnable P.S."/>
            <person name="Li F."/>
            <person name="Zhang H."/>
            <person name="Feng B."/>
            <person name="Zhu X."/>
            <person name="Liu R."/>
            <person name="Schnable J.C."/>
            <person name="Zhu J.-K."/>
            <person name="Zhang H."/>
        </authorList>
    </citation>
    <scope>NUCLEOTIDE SEQUENCE [LARGE SCALE GENOMIC DNA]</scope>
</reference>
<name>A0A3L6SR57_PANMI</name>
<feature type="transmembrane region" description="Helical" evidence="10">
    <location>
        <begin position="103"/>
        <end position="125"/>
    </location>
</feature>
<keyword evidence="9" id="KW-0326">Glycosidase</keyword>
<keyword evidence="5" id="KW-0378">Hydrolase</keyword>
<dbReference type="GO" id="GO:0005975">
    <property type="term" value="P:carbohydrate metabolic process"/>
    <property type="evidence" value="ECO:0007669"/>
    <property type="project" value="InterPro"/>
</dbReference>
<keyword evidence="13" id="KW-1185">Reference proteome</keyword>
<comment type="similarity">
    <text evidence="3">Belongs to the glycosyl hydrolase 32 family.</text>
</comment>
<dbReference type="Proteomes" id="UP000275267">
    <property type="component" value="Unassembled WGS sequence"/>
</dbReference>
<dbReference type="SUPFAM" id="SSF75005">
    <property type="entry name" value="Arabinanase/levansucrase/invertase"/>
    <property type="match status" value="1"/>
</dbReference>
<dbReference type="FunFam" id="2.60.120.560:FF:000002">
    <property type="entry name" value="Beta-fructofuranosidase, insoluble isoenzyme CWINV1"/>
    <property type="match status" value="1"/>
</dbReference>
<dbReference type="Pfam" id="PF00251">
    <property type="entry name" value="Glyco_hydro_32N"/>
    <property type="match status" value="1"/>
</dbReference>
<evidence type="ECO:0000256" key="3">
    <source>
        <dbReference type="ARBA" id="ARBA00009902"/>
    </source>
</evidence>
<accession>A0A3L6SR57</accession>
<dbReference type="Pfam" id="PF04133">
    <property type="entry name" value="Vps55"/>
    <property type="match status" value="1"/>
</dbReference>
<evidence type="ECO:0000256" key="7">
    <source>
        <dbReference type="ARBA" id="ARBA00023136"/>
    </source>
</evidence>
<evidence type="ECO:0000256" key="5">
    <source>
        <dbReference type="ARBA" id="ARBA00022801"/>
    </source>
</evidence>
<dbReference type="InterPro" id="IPR023296">
    <property type="entry name" value="Glyco_hydro_beta-prop_sf"/>
</dbReference>
<dbReference type="SMART" id="SM00640">
    <property type="entry name" value="Glyco_32"/>
    <property type="match status" value="1"/>
</dbReference>
<comment type="similarity">
    <text evidence="2">Belongs to the OB-RGRP/VPS55 family.</text>
</comment>
<evidence type="ECO:0000256" key="8">
    <source>
        <dbReference type="ARBA" id="ARBA00023180"/>
    </source>
</evidence>
<dbReference type="InterPro" id="IPR007262">
    <property type="entry name" value="Vps55/LEPROT"/>
</dbReference>
<keyword evidence="4 10" id="KW-0812">Transmembrane</keyword>
<dbReference type="Gene3D" id="2.115.10.20">
    <property type="entry name" value="Glycosyl hydrolase domain, family 43"/>
    <property type="match status" value="1"/>
</dbReference>
<sequence>MAMTVEGALPPLNFNRLFELCFAWDPIRVWNPGDWVARVLFHGLAGLAFMFSTSILLQILACALYNNWWPMLAALMYVLVPMPCLFFGGGSTHFLTSREGGGWINAAKFLTGASAMGSLAIPAILRHAGLIETGAMFIEFTSFFILVCTQMQIKQQMFMPAGSISRFLQRSNNTFLSSLFHSHYQYNPNGSLWGNIVWDHSVSTDLINWIRLEPAIERIIPSDINGCWTGSATILKGGRPAIIYTGADTEKRQVQNIVFPKNVSDPYLREWIKPDNNPLIQPVGQGLNSDQFRDPTTGWIGPDGLWRIAVGAELNGYSAALLYKSDDFVNWTRVDHPLYSSNASTMWECPDFFAVLPGENSGLDLSAAIPNGAKHVLKMSLDNCDKYMVGVYDLKSDTFVPDTVLDDRRLWSRIDYGNYYASKSFFDSKRGRRIIWGWTNETDSSSDDVAKGWAGIHADVEIDFELTSVDSAGPFDPSWLLDIEKHCREAGASVHGGVGPFGLVVLASDNMEEHTSVHFRVYKSQEKYMILMCSDLRKSSLRPELYTPAYGGFFEFDLEKEKMISLRTLIDRSAVESFGGGGRLCIMARVYPVAVINGGTRMYAFNNGTSTVRVPQLKAWSMRRAQVNVRMG</sequence>
<dbReference type="InterPro" id="IPR013320">
    <property type="entry name" value="ConA-like_dom_sf"/>
</dbReference>
<protein>
    <recommendedName>
        <fullName evidence="11">Glycosyl hydrolase family 32 N-terminal domain-containing protein</fullName>
    </recommendedName>
</protein>
<evidence type="ECO:0000313" key="13">
    <source>
        <dbReference type="Proteomes" id="UP000275267"/>
    </source>
</evidence>
<evidence type="ECO:0000313" key="12">
    <source>
        <dbReference type="EMBL" id="RLN25136.1"/>
    </source>
</evidence>
<feature type="transmembrane region" description="Helical" evidence="10">
    <location>
        <begin position="137"/>
        <end position="153"/>
    </location>
</feature>
<dbReference type="InterPro" id="IPR050551">
    <property type="entry name" value="Fructan_Metab_Enzymes"/>
</dbReference>
<proteinExistence type="inferred from homology"/>
<organism evidence="12 13">
    <name type="scientific">Panicum miliaceum</name>
    <name type="common">Proso millet</name>
    <name type="synonym">Broomcorn millet</name>
    <dbReference type="NCBI Taxonomy" id="4540"/>
    <lineage>
        <taxon>Eukaryota</taxon>
        <taxon>Viridiplantae</taxon>
        <taxon>Streptophyta</taxon>
        <taxon>Embryophyta</taxon>
        <taxon>Tracheophyta</taxon>
        <taxon>Spermatophyta</taxon>
        <taxon>Magnoliopsida</taxon>
        <taxon>Liliopsida</taxon>
        <taxon>Poales</taxon>
        <taxon>Poaceae</taxon>
        <taxon>PACMAD clade</taxon>
        <taxon>Panicoideae</taxon>
        <taxon>Panicodae</taxon>
        <taxon>Paniceae</taxon>
        <taxon>Panicinae</taxon>
        <taxon>Panicum</taxon>
        <taxon>Panicum sect. Panicum</taxon>
    </lineage>
</organism>
<keyword evidence="7 10" id="KW-0472">Membrane</keyword>
<feature type="transmembrane region" description="Helical" evidence="10">
    <location>
        <begin position="39"/>
        <end position="65"/>
    </location>
</feature>
<dbReference type="OrthoDB" id="202537at2759"/>
<evidence type="ECO:0000256" key="10">
    <source>
        <dbReference type="SAM" id="Phobius"/>
    </source>
</evidence>
<evidence type="ECO:0000256" key="6">
    <source>
        <dbReference type="ARBA" id="ARBA00022989"/>
    </source>
</evidence>
<keyword evidence="8" id="KW-0325">Glycoprotein</keyword>
<dbReference type="CDD" id="cd18624">
    <property type="entry name" value="GH32_Fruct1-like"/>
    <property type="match status" value="1"/>
</dbReference>
<dbReference type="Gene3D" id="2.60.120.560">
    <property type="entry name" value="Exo-inulinase, domain 1"/>
    <property type="match status" value="1"/>
</dbReference>
<dbReference type="AlphaFoldDB" id="A0A3L6SR57"/>
<keyword evidence="6 10" id="KW-1133">Transmembrane helix</keyword>
<dbReference type="GO" id="GO:0004553">
    <property type="term" value="F:hydrolase activity, hydrolyzing O-glycosyl compounds"/>
    <property type="evidence" value="ECO:0007669"/>
    <property type="project" value="InterPro"/>
</dbReference>
<dbReference type="SUPFAM" id="SSF49899">
    <property type="entry name" value="Concanavalin A-like lectins/glucanases"/>
    <property type="match status" value="1"/>
</dbReference>
<evidence type="ECO:0000256" key="1">
    <source>
        <dbReference type="ARBA" id="ARBA00004141"/>
    </source>
</evidence>
<evidence type="ECO:0000256" key="4">
    <source>
        <dbReference type="ARBA" id="ARBA00022692"/>
    </source>
</evidence>
<feature type="transmembrane region" description="Helical" evidence="10">
    <location>
        <begin position="72"/>
        <end position="91"/>
    </location>
</feature>
<evidence type="ECO:0000256" key="9">
    <source>
        <dbReference type="ARBA" id="ARBA00023295"/>
    </source>
</evidence>
<evidence type="ECO:0000259" key="11">
    <source>
        <dbReference type="Pfam" id="PF00251"/>
    </source>
</evidence>
<comment type="subcellular location">
    <subcellularLocation>
        <location evidence="1">Membrane</location>
        <topology evidence="1">Multi-pass membrane protein</topology>
    </subcellularLocation>
</comment>
<comment type="caution">
    <text evidence="12">The sequence shown here is derived from an EMBL/GenBank/DDBJ whole genome shotgun (WGS) entry which is preliminary data.</text>
</comment>
<dbReference type="GO" id="GO:0016020">
    <property type="term" value="C:membrane"/>
    <property type="evidence" value="ECO:0007669"/>
    <property type="project" value="UniProtKB-SubCell"/>
</dbReference>
<dbReference type="EMBL" id="PQIB02000004">
    <property type="protein sequence ID" value="RLN25136.1"/>
    <property type="molecule type" value="Genomic_DNA"/>
</dbReference>
<feature type="domain" description="Glycosyl hydrolase family 32 N-terminal" evidence="11">
    <location>
        <begin position="177"/>
        <end position="458"/>
    </location>
</feature>
<dbReference type="InterPro" id="IPR013148">
    <property type="entry name" value="Glyco_hydro_32_N"/>
</dbReference>
<dbReference type="PANTHER" id="PTHR31953">
    <property type="entry name" value="BETA-FRUCTOFURANOSIDASE, INSOLUBLE ISOENZYME CWINV1-RELATED"/>
    <property type="match status" value="1"/>
</dbReference>
<gene>
    <name evidence="12" type="ORF">C2845_PM07G36030</name>
</gene>
<dbReference type="InterPro" id="IPR001362">
    <property type="entry name" value="Glyco_hydro_32"/>
</dbReference>
<dbReference type="STRING" id="4540.A0A3L6SR57"/>